<dbReference type="Proteomes" id="UP001220010">
    <property type="component" value="Unassembled WGS sequence"/>
</dbReference>
<comment type="function">
    <text evidence="5">Catalyzes the conversion of 3'-phosphate to a 2',3'-cyclic phosphodiester at the end of RNA. The mechanism of action of the enzyme occurs in 3 steps: (A) adenylation of the enzyme by ATP; (B) transfer of adenylate to an RNA-N3'P to produce RNA-N3'PP5'A; (C) and attack of the adjacent 2'-hydroxyl on the 3'-phosphorus in the diester linkage to produce the cyclic end product. The biological role of this enzyme is unknown but it is likely to function in some aspects of cellular RNA processing.</text>
</comment>
<feature type="domain" description="RNA 3'-terminal phosphate cyclase insert" evidence="8">
    <location>
        <begin position="184"/>
        <end position="268"/>
    </location>
</feature>
<dbReference type="EMBL" id="JARFPK010000063">
    <property type="protein sequence ID" value="MDF0591778.1"/>
    <property type="molecule type" value="Genomic_DNA"/>
</dbReference>
<proteinExistence type="inferred from homology"/>
<sequence length="329" mass="34451">MIEIDGSFGEGGGQIVRTAAALSAVTGYPVRIKRIRENRPKPGLSPQHATAIKALARVADGEVEGAEPGSSELRFRPKDLVGGDYDVDIGTAGSVTLLIQCLLPALVFADSPSTLTVRGGTDVKWSPTIDYLSQVALPAFAEFGVMARLSCRQRGYHPRGGGVAVLETVPGKLVRADLSPSESRSIEGISHSSNLPEHVVRRQSEAAAEALKRGGYDAEIGCVTQELPSTGSGITLWSGWKGGSALGERGLPAERVGALAAEEIKRELGSKAAVDLHLSDQLVPYLALAGGSYTAPIVSSHASTNIWTAKQFLEADISVEVGAVATFRA</sequence>
<keyword evidence="10" id="KW-1185">Reference proteome</keyword>
<feature type="binding site" evidence="5">
    <location>
        <position position="100"/>
    </location>
    <ligand>
        <name>ATP</name>
        <dbReference type="ChEBI" id="CHEBI:30616"/>
    </ligand>
</feature>
<comment type="subcellular location">
    <subcellularLocation>
        <location evidence="5">Cytoplasm</location>
    </subcellularLocation>
</comment>
<dbReference type="RefSeq" id="WP_316967504.1">
    <property type="nucleotide sequence ID" value="NZ_JARFPK010000063.1"/>
</dbReference>
<dbReference type="InterPro" id="IPR000228">
    <property type="entry name" value="RNA3'_term_phos_cyc"/>
</dbReference>
<evidence type="ECO:0000256" key="6">
    <source>
        <dbReference type="NCBIfam" id="TIGR03399"/>
    </source>
</evidence>
<dbReference type="Pfam" id="PF01137">
    <property type="entry name" value="RTC"/>
    <property type="match status" value="1"/>
</dbReference>
<evidence type="ECO:0000256" key="3">
    <source>
        <dbReference type="ARBA" id="ARBA00022598"/>
    </source>
</evidence>
<keyword evidence="5" id="KW-0963">Cytoplasm</keyword>
<dbReference type="InterPro" id="IPR036553">
    <property type="entry name" value="RPTC_insert"/>
</dbReference>
<dbReference type="InterPro" id="IPR013792">
    <property type="entry name" value="RNA3'P_cycl/enolpyr_Trfase_a/b"/>
</dbReference>
<evidence type="ECO:0000256" key="2">
    <source>
        <dbReference type="ARBA" id="ARBA00021428"/>
    </source>
</evidence>
<comment type="similarity">
    <text evidence="1 5">Belongs to the RNA 3'-terminal cyclase family. Type 1 subfamily.</text>
</comment>
<keyword evidence="5" id="KW-0067">ATP-binding</keyword>
<dbReference type="CDD" id="cd00874">
    <property type="entry name" value="RNA_Cyclase_Class_II"/>
    <property type="match status" value="1"/>
</dbReference>
<evidence type="ECO:0000259" key="8">
    <source>
        <dbReference type="Pfam" id="PF05189"/>
    </source>
</evidence>
<evidence type="ECO:0000256" key="4">
    <source>
        <dbReference type="ARBA" id="ARBA00022741"/>
    </source>
</evidence>
<feature type="domain" description="RNA 3'-terminal phosphate cyclase" evidence="7">
    <location>
        <begin position="9"/>
        <end position="319"/>
    </location>
</feature>
<feature type="binding site" evidence="5">
    <location>
        <begin position="277"/>
        <end position="281"/>
    </location>
    <ligand>
        <name>ATP</name>
        <dbReference type="ChEBI" id="CHEBI:30616"/>
    </ligand>
</feature>
<dbReference type="Pfam" id="PF05189">
    <property type="entry name" value="RTC_insert"/>
    <property type="match status" value="1"/>
</dbReference>
<organism evidence="9 10">
    <name type="scientific">Candidatus Methanocrinis natronophilus</name>
    <dbReference type="NCBI Taxonomy" id="3033396"/>
    <lineage>
        <taxon>Archaea</taxon>
        <taxon>Methanobacteriati</taxon>
        <taxon>Methanobacteriota</taxon>
        <taxon>Stenosarchaea group</taxon>
        <taxon>Methanomicrobia</taxon>
        <taxon>Methanotrichales</taxon>
        <taxon>Methanotrichaceae</taxon>
        <taxon>Methanocrinis</taxon>
    </lineage>
</organism>
<evidence type="ECO:0000256" key="1">
    <source>
        <dbReference type="ARBA" id="ARBA00009206"/>
    </source>
</evidence>
<dbReference type="PIRSF" id="PIRSF005378">
    <property type="entry name" value="RNA3'_term_phos_cycl_euk"/>
    <property type="match status" value="1"/>
</dbReference>
<dbReference type="InterPro" id="IPR023797">
    <property type="entry name" value="RNA3'_phos_cyclase_dom"/>
</dbReference>
<dbReference type="SUPFAM" id="SSF55205">
    <property type="entry name" value="EPT/RTPC-like"/>
    <property type="match status" value="1"/>
</dbReference>
<dbReference type="EC" id="6.5.1.4" evidence="5 6"/>
<evidence type="ECO:0000313" key="9">
    <source>
        <dbReference type="EMBL" id="MDF0591778.1"/>
    </source>
</evidence>
<name>A0ABT5XAV8_9EURY</name>
<reference evidence="9 10" key="1">
    <citation type="submission" date="2023-03" db="EMBL/GenBank/DDBJ databases">
        <title>WGS of Methanotrichaceae archaeon Mx.</title>
        <authorList>
            <person name="Sorokin D.Y."/>
            <person name="Merkel A.Y."/>
        </authorList>
    </citation>
    <scope>NUCLEOTIDE SEQUENCE [LARGE SCALE GENOMIC DNA]</scope>
    <source>
        <strain evidence="9 10">Mx</strain>
    </source>
</reference>
<evidence type="ECO:0000256" key="5">
    <source>
        <dbReference type="HAMAP-Rule" id="MF_00200"/>
    </source>
</evidence>
<feature type="active site" description="Tele-AMP-histidine intermediate" evidence="5">
    <location>
        <position position="301"/>
    </location>
</feature>
<keyword evidence="3 5" id="KW-0436">Ligase</keyword>
<accession>A0ABT5XAV8</accession>
<comment type="catalytic activity">
    <reaction evidence="5">
        <text>a 3'-end 3'-phospho-ribonucleotide-RNA + ATP = a 3'-end 2',3'-cyclophospho-ribonucleotide-RNA + AMP + diphosphate</text>
        <dbReference type="Rhea" id="RHEA:23976"/>
        <dbReference type="Rhea" id="RHEA-COMP:10463"/>
        <dbReference type="Rhea" id="RHEA-COMP:10464"/>
        <dbReference type="ChEBI" id="CHEBI:30616"/>
        <dbReference type="ChEBI" id="CHEBI:33019"/>
        <dbReference type="ChEBI" id="CHEBI:83062"/>
        <dbReference type="ChEBI" id="CHEBI:83064"/>
        <dbReference type="ChEBI" id="CHEBI:456215"/>
        <dbReference type="EC" id="6.5.1.4"/>
    </reaction>
</comment>
<keyword evidence="4 5" id="KW-0547">Nucleotide-binding</keyword>
<dbReference type="PANTHER" id="PTHR11096">
    <property type="entry name" value="RNA 3' TERMINAL PHOSPHATE CYCLASE"/>
    <property type="match status" value="1"/>
</dbReference>
<dbReference type="HAMAP" id="MF_00200">
    <property type="entry name" value="RTC"/>
    <property type="match status" value="1"/>
</dbReference>
<dbReference type="NCBIfam" id="TIGR03399">
    <property type="entry name" value="RNA_3prim_cycl"/>
    <property type="match status" value="1"/>
</dbReference>
<dbReference type="InterPro" id="IPR017770">
    <property type="entry name" value="RNA3'_term_phos_cyc_type_1"/>
</dbReference>
<dbReference type="PANTHER" id="PTHR11096:SF0">
    <property type="entry name" value="RNA 3'-TERMINAL PHOSPHATE CYCLASE"/>
    <property type="match status" value="1"/>
</dbReference>
<evidence type="ECO:0000259" key="7">
    <source>
        <dbReference type="Pfam" id="PF01137"/>
    </source>
</evidence>
<gene>
    <name evidence="5 9" type="primary">rtcA</name>
    <name evidence="9" type="ORF">P0O15_11480</name>
</gene>
<dbReference type="Gene3D" id="3.65.10.20">
    <property type="entry name" value="RNA 3'-terminal phosphate cyclase domain"/>
    <property type="match status" value="1"/>
</dbReference>
<protein>
    <recommendedName>
        <fullName evidence="2 5">RNA 3'-terminal phosphate cyclase</fullName>
        <shortName evidence="5">RNA cyclase</shortName>
        <shortName evidence="5">RNA-3'-phosphate cyclase</shortName>
        <ecNumber evidence="5 6">6.5.1.4</ecNumber>
    </recommendedName>
</protein>
<evidence type="ECO:0000313" key="10">
    <source>
        <dbReference type="Proteomes" id="UP001220010"/>
    </source>
</evidence>
<dbReference type="InterPro" id="IPR013791">
    <property type="entry name" value="RNA3'-term_phos_cycl_insert"/>
</dbReference>
<dbReference type="Gene3D" id="3.30.360.20">
    <property type="entry name" value="RNA 3'-terminal phosphate cyclase, insert domain"/>
    <property type="match status" value="1"/>
</dbReference>
<dbReference type="InterPro" id="IPR037136">
    <property type="entry name" value="RNA3'_phos_cyclase_dom_sf"/>
</dbReference>
<dbReference type="SUPFAM" id="SSF52913">
    <property type="entry name" value="RNA 3'-terminal phosphate cyclase, RPTC, insert domain"/>
    <property type="match status" value="1"/>
</dbReference>
<comment type="caution">
    <text evidence="9">The sequence shown here is derived from an EMBL/GenBank/DDBJ whole genome shotgun (WGS) entry which is preliminary data.</text>
</comment>